<reference evidence="2" key="1">
    <citation type="submission" date="2020-12" db="EMBL/GenBank/DDBJ databases">
        <title>Bacterial taxonomy.</title>
        <authorList>
            <person name="Pan X."/>
        </authorList>
    </citation>
    <scope>NUCLEOTIDE SEQUENCE</scope>
    <source>
        <strain evidence="2">B2012</strain>
    </source>
</reference>
<gene>
    <name evidence="2" type="ORF">JCR33_05995</name>
</gene>
<dbReference type="EMBL" id="JAEKJA010000003">
    <property type="protein sequence ID" value="MBJ3775231.1"/>
    <property type="molecule type" value="Genomic_DNA"/>
</dbReference>
<protein>
    <submittedName>
        <fullName evidence="2">DUF1127 domain-containing protein</fullName>
    </submittedName>
</protein>
<evidence type="ECO:0000259" key="1">
    <source>
        <dbReference type="Pfam" id="PF06568"/>
    </source>
</evidence>
<accession>A0A934IHS4</accession>
<feature type="domain" description="YjiS-like" evidence="1">
    <location>
        <begin position="11"/>
        <end position="40"/>
    </location>
</feature>
<dbReference type="AlphaFoldDB" id="A0A934IHS4"/>
<evidence type="ECO:0000313" key="2">
    <source>
        <dbReference type="EMBL" id="MBJ3775231.1"/>
    </source>
</evidence>
<dbReference type="InterPro" id="IPR009506">
    <property type="entry name" value="YjiS-like"/>
</dbReference>
<dbReference type="RefSeq" id="WP_198881108.1">
    <property type="nucleotide sequence ID" value="NZ_JAEKJA010000003.1"/>
</dbReference>
<comment type="caution">
    <text evidence="2">The sequence shown here is derived from an EMBL/GenBank/DDBJ whole genome shotgun (WGS) entry which is preliminary data.</text>
</comment>
<dbReference type="Pfam" id="PF06568">
    <property type="entry name" value="YjiS-like"/>
    <property type="match status" value="1"/>
</dbReference>
<organism evidence="2 3">
    <name type="scientific">Acuticoccus mangrovi</name>
    <dbReference type="NCBI Taxonomy" id="2796142"/>
    <lineage>
        <taxon>Bacteria</taxon>
        <taxon>Pseudomonadati</taxon>
        <taxon>Pseudomonadota</taxon>
        <taxon>Alphaproteobacteria</taxon>
        <taxon>Hyphomicrobiales</taxon>
        <taxon>Amorphaceae</taxon>
        <taxon>Acuticoccus</taxon>
    </lineage>
</organism>
<evidence type="ECO:0000313" key="3">
    <source>
        <dbReference type="Proteomes" id="UP000609531"/>
    </source>
</evidence>
<name>A0A934IHS4_9HYPH</name>
<sequence length="51" mass="5979">MINRILRSLYHWREMADTADQLSRLSDDQLRDIGLSRGDIPAVLRQMNEAH</sequence>
<dbReference type="Proteomes" id="UP000609531">
    <property type="component" value="Unassembled WGS sequence"/>
</dbReference>
<keyword evidence="3" id="KW-1185">Reference proteome</keyword>
<proteinExistence type="predicted"/>